<dbReference type="InterPro" id="IPR014985">
    <property type="entry name" value="WbqC"/>
</dbReference>
<gene>
    <name evidence="1" type="ORF">J0M35_17605</name>
</gene>
<evidence type="ECO:0000313" key="1">
    <source>
        <dbReference type="EMBL" id="MBN8662189.1"/>
    </source>
</evidence>
<organism evidence="1 2">
    <name type="scientific">Candidatus Obscuribacter phosphatis</name>
    <dbReference type="NCBI Taxonomy" id="1906157"/>
    <lineage>
        <taxon>Bacteria</taxon>
        <taxon>Bacillati</taxon>
        <taxon>Candidatus Melainabacteria</taxon>
        <taxon>Candidatus Obscuribacterales</taxon>
        <taxon>Candidatus Obscuribacteraceae</taxon>
        <taxon>Candidatus Obscuribacter</taxon>
    </lineage>
</organism>
<dbReference type="AlphaFoldDB" id="A0A8J7P8S2"/>
<evidence type="ECO:0000313" key="2">
    <source>
        <dbReference type="Proteomes" id="UP000664277"/>
    </source>
</evidence>
<accession>A0A8J7P8S2</accession>
<protein>
    <submittedName>
        <fullName evidence="1">WbqC family protein</fullName>
    </submittedName>
</protein>
<dbReference type="Pfam" id="PF08889">
    <property type="entry name" value="WbqC"/>
    <property type="match status" value="1"/>
</dbReference>
<name>A0A8J7P8S2_9BACT</name>
<dbReference type="Proteomes" id="UP000664277">
    <property type="component" value="Unassembled WGS sequence"/>
</dbReference>
<sequence>MKKVAILQSNYIPWKGYFDLIADVDDFVIYDEVQYTRRDWRNRNKIKTKNGTKWLTVPVQSKGLFSEKISEMKVAEPNWSQEHFKTIRHEYAKATCFDEYAAFVERLYTEAAGLDFLSQINALFIERICSKLEIETRIRQSCQFTLQTGKSERLLGICKDLHADVYVSGPAAKSYLDEDLFARQNIKVEWYSYGQYPEYSQLHPPFEHAVSILDLLFNTGKNARSYMHRHN</sequence>
<proteinExistence type="predicted"/>
<comment type="caution">
    <text evidence="1">The sequence shown here is derived from an EMBL/GenBank/DDBJ whole genome shotgun (WGS) entry which is preliminary data.</text>
</comment>
<reference evidence="1" key="1">
    <citation type="submission" date="2021-02" db="EMBL/GenBank/DDBJ databases">
        <title>Genome-Resolved Metagenomics of a Microbial Community Performing Photosynthetic Biological Nutrient Removal.</title>
        <authorList>
            <person name="Mcdaniel E.A."/>
        </authorList>
    </citation>
    <scope>NUCLEOTIDE SEQUENCE</scope>
    <source>
        <strain evidence="1">UWPOB_OBS1</strain>
    </source>
</reference>
<dbReference type="EMBL" id="JAFLCK010000032">
    <property type="protein sequence ID" value="MBN8662189.1"/>
    <property type="molecule type" value="Genomic_DNA"/>
</dbReference>